<dbReference type="SMART" id="SM00398">
    <property type="entry name" value="HMG"/>
    <property type="match status" value="2"/>
</dbReference>
<keyword evidence="5" id="KW-1185">Reference proteome</keyword>
<feature type="DNA-binding region" description="HMG box" evidence="2">
    <location>
        <begin position="140"/>
        <end position="204"/>
    </location>
</feature>
<dbReference type="Proteomes" id="UP001307889">
    <property type="component" value="Chromosome 3"/>
</dbReference>
<evidence type="ECO:0000256" key="1">
    <source>
        <dbReference type="ARBA" id="ARBA00023125"/>
    </source>
</evidence>
<feature type="domain" description="HMG box" evidence="3">
    <location>
        <begin position="140"/>
        <end position="204"/>
    </location>
</feature>
<dbReference type="SUPFAM" id="SSF47095">
    <property type="entry name" value="HMG-box"/>
    <property type="match status" value="2"/>
</dbReference>
<dbReference type="InterPro" id="IPR009071">
    <property type="entry name" value="HMG_box_dom"/>
</dbReference>
<keyword evidence="1 2" id="KW-0238">DNA-binding</keyword>
<gene>
    <name evidence="4" type="ORF">NTJ_04620</name>
</gene>
<dbReference type="InterPro" id="IPR036910">
    <property type="entry name" value="HMG_box_dom_sf"/>
</dbReference>
<feature type="DNA-binding region" description="HMG box" evidence="2">
    <location>
        <begin position="28"/>
        <end position="96"/>
    </location>
</feature>
<evidence type="ECO:0000259" key="3">
    <source>
        <dbReference type="PROSITE" id="PS50118"/>
    </source>
</evidence>
<dbReference type="InterPro" id="IPR050342">
    <property type="entry name" value="HMGB"/>
</dbReference>
<keyword evidence="2" id="KW-0539">Nucleus</keyword>
<evidence type="ECO:0000313" key="5">
    <source>
        <dbReference type="Proteomes" id="UP001307889"/>
    </source>
</evidence>
<dbReference type="Pfam" id="PF00505">
    <property type="entry name" value="HMG_box"/>
    <property type="match status" value="2"/>
</dbReference>
<proteinExistence type="predicted"/>
<protein>
    <submittedName>
        <fullName evidence="4">Transcription factor A</fullName>
    </submittedName>
</protein>
<dbReference type="PROSITE" id="PS50118">
    <property type="entry name" value="HMG_BOX_2"/>
    <property type="match status" value="2"/>
</dbReference>
<evidence type="ECO:0000256" key="2">
    <source>
        <dbReference type="PROSITE-ProRule" id="PRU00267"/>
    </source>
</evidence>
<sequence>MAPSGHRLSTAAALLKKNLDFIAAHPKPKRPISGFLKFASHVRPTLVKENPSLNVTQLAKLTASKWKEADESLKKKFSDEYLEDKKKYDTALKEYNAAMSKLDPKVVIAREEEIRREKQEKLKSQEKRAMLKRKADLGQPKKPLSSYLMFLQDQRSEQGELPYKEWVAKMTQKWKNMGESEKQTYQSRYLKAKEEHDESMAKWAKRMCEMGNSDVLPKKLIPSPSTSK</sequence>
<dbReference type="PANTHER" id="PTHR48112">
    <property type="entry name" value="HIGH MOBILITY GROUP PROTEIN DSP1"/>
    <property type="match status" value="1"/>
</dbReference>
<organism evidence="4 5">
    <name type="scientific">Nesidiocoris tenuis</name>
    <dbReference type="NCBI Taxonomy" id="355587"/>
    <lineage>
        <taxon>Eukaryota</taxon>
        <taxon>Metazoa</taxon>
        <taxon>Ecdysozoa</taxon>
        <taxon>Arthropoda</taxon>
        <taxon>Hexapoda</taxon>
        <taxon>Insecta</taxon>
        <taxon>Pterygota</taxon>
        <taxon>Neoptera</taxon>
        <taxon>Paraneoptera</taxon>
        <taxon>Hemiptera</taxon>
        <taxon>Heteroptera</taxon>
        <taxon>Panheteroptera</taxon>
        <taxon>Cimicomorpha</taxon>
        <taxon>Miridae</taxon>
        <taxon>Dicyphina</taxon>
        <taxon>Nesidiocoris</taxon>
    </lineage>
</organism>
<dbReference type="EMBL" id="AP028911">
    <property type="protein sequence ID" value="BES91811.1"/>
    <property type="molecule type" value="Genomic_DNA"/>
</dbReference>
<feature type="domain" description="HMG box" evidence="3">
    <location>
        <begin position="28"/>
        <end position="96"/>
    </location>
</feature>
<name>A0ABN7AHS1_9HEMI</name>
<dbReference type="Gene3D" id="1.10.30.10">
    <property type="entry name" value="High mobility group box domain"/>
    <property type="match status" value="2"/>
</dbReference>
<reference evidence="4 5" key="1">
    <citation type="submission" date="2023-09" db="EMBL/GenBank/DDBJ databases">
        <title>Nesidiocoris tenuis whole genome shotgun sequence.</title>
        <authorList>
            <person name="Shibata T."/>
            <person name="Shimoda M."/>
            <person name="Kobayashi T."/>
            <person name="Uehara T."/>
        </authorList>
    </citation>
    <scope>NUCLEOTIDE SEQUENCE [LARGE SCALE GENOMIC DNA]</scope>
    <source>
        <strain evidence="4 5">Japan</strain>
    </source>
</reference>
<evidence type="ECO:0000313" key="4">
    <source>
        <dbReference type="EMBL" id="BES91811.1"/>
    </source>
</evidence>
<accession>A0ABN7AHS1</accession>
<dbReference type="PANTHER" id="PTHR48112:SF22">
    <property type="entry name" value="MITOCHONDRIAL TRANSCRIPTION FACTOR A, ISOFORM B"/>
    <property type="match status" value="1"/>
</dbReference>